<name>A0A5N6P1B4_9ASTR</name>
<dbReference type="AlphaFoldDB" id="A0A5N6P1B4"/>
<dbReference type="Proteomes" id="UP000326396">
    <property type="component" value="Linkage Group LG15"/>
</dbReference>
<comment type="caution">
    <text evidence="2">The sequence shown here is derived from an EMBL/GenBank/DDBJ whole genome shotgun (WGS) entry which is preliminary data.</text>
</comment>
<gene>
    <name evidence="2" type="ORF">E3N88_14369</name>
</gene>
<proteinExistence type="predicted"/>
<feature type="compositionally biased region" description="Polar residues" evidence="1">
    <location>
        <begin position="32"/>
        <end position="60"/>
    </location>
</feature>
<accession>A0A5N6P1B4</accession>
<evidence type="ECO:0000256" key="1">
    <source>
        <dbReference type="SAM" id="MobiDB-lite"/>
    </source>
</evidence>
<protein>
    <submittedName>
        <fullName evidence="2">Uncharacterized protein</fullName>
    </submittedName>
</protein>
<sequence>MLGNQNVSSGHIMTICTSIFTYGSDRQKSDQVELSDSEPTVEQQQQPLSWSQMDTRSSSAELKKALETL</sequence>
<reference evidence="2 3" key="1">
    <citation type="submission" date="2019-05" db="EMBL/GenBank/DDBJ databases">
        <title>Mikania micrantha, genome provides insights into the molecular mechanism of rapid growth.</title>
        <authorList>
            <person name="Liu B."/>
        </authorList>
    </citation>
    <scope>NUCLEOTIDE SEQUENCE [LARGE SCALE GENOMIC DNA]</scope>
    <source>
        <strain evidence="2">NLD-2019</strain>
        <tissue evidence="2">Leaf</tissue>
    </source>
</reference>
<evidence type="ECO:0000313" key="2">
    <source>
        <dbReference type="EMBL" id="KAD5803009.1"/>
    </source>
</evidence>
<evidence type="ECO:0000313" key="3">
    <source>
        <dbReference type="Proteomes" id="UP000326396"/>
    </source>
</evidence>
<feature type="region of interest" description="Disordered" evidence="1">
    <location>
        <begin position="27"/>
        <end position="69"/>
    </location>
</feature>
<dbReference type="EMBL" id="SZYD01000007">
    <property type="protein sequence ID" value="KAD5803009.1"/>
    <property type="molecule type" value="Genomic_DNA"/>
</dbReference>
<keyword evidence="3" id="KW-1185">Reference proteome</keyword>
<organism evidence="2 3">
    <name type="scientific">Mikania micrantha</name>
    <name type="common">bitter vine</name>
    <dbReference type="NCBI Taxonomy" id="192012"/>
    <lineage>
        <taxon>Eukaryota</taxon>
        <taxon>Viridiplantae</taxon>
        <taxon>Streptophyta</taxon>
        <taxon>Embryophyta</taxon>
        <taxon>Tracheophyta</taxon>
        <taxon>Spermatophyta</taxon>
        <taxon>Magnoliopsida</taxon>
        <taxon>eudicotyledons</taxon>
        <taxon>Gunneridae</taxon>
        <taxon>Pentapetalae</taxon>
        <taxon>asterids</taxon>
        <taxon>campanulids</taxon>
        <taxon>Asterales</taxon>
        <taxon>Asteraceae</taxon>
        <taxon>Asteroideae</taxon>
        <taxon>Heliantheae alliance</taxon>
        <taxon>Eupatorieae</taxon>
        <taxon>Mikania</taxon>
    </lineage>
</organism>